<sequence length="429" mass="46167">MRFAKVAAASAAVLLLAGACGGGGEESGSGDVPKELTVWVMGDSQPKLVDYFKEVDAAWKEKHPESSVKAEFIPWADVQKTLTTALAGGDAPDVLEVGNDQVSNWASQGALLDITKPTEEWGDAKDMDQAALEYGRFDGVQYGVPWFSGVRTLYYRADWLKDLGLEAPTDWKSLVDVAKKIQDEKDVPGFCAPTDFTNGIASFIWSNGGEIAVQDGDKWEGRLTDAKTKEAIEFYAGLNSKEKVSPKGAMNANELDACLPEMANGKLGMYIDGSWARGAMEETAEDKKVVDEIATVPMPGADGIAPAMAGGSDLAVFADGESTEAATELMLLLGNKEWGDKYAEAAGFFPAYPEMLDDEKYTKTGDAKASAEQAKNTKFFPATPKWNKADLDQKILPKAVLSIAKGEDADKVLKDANDELTKTLNEKVE</sequence>
<feature type="chain" id="PRO_5039428824" evidence="4">
    <location>
        <begin position="20"/>
        <end position="429"/>
    </location>
</feature>
<keyword evidence="6" id="KW-1185">Reference proteome</keyword>
<dbReference type="AlphaFoldDB" id="A0A2P8DUV2"/>
<dbReference type="Gene3D" id="3.40.190.10">
    <property type="entry name" value="Periplasmic binding protein-like II"/>
    <property type="match status" value="2"/>
</dbReference>
<reference evidence="5 6" key="1">
    <citation type="submission" date="2018-03" db="EMBL/GenBank/DDBJ databases">
        <title>Genomic Encyclopedia of Archaeal and Bacterial Type Strains, Phase II (KMG-II): from individual species to whole genera.</title>
        <authorList>
            <person name="Goeker M."/>
        </authorList>
    </citation>
    <scope>NUCLEOTIDE SEQUENCE [LARGE SCALE GENOMIC DNA]</scope>
    <source>
        <strain evidence="5 6">DSM 45312</strain>
    </source>
</reference>
<dbReference type="GO" id="GO:0055052">
    <property type="term" value="C:ATP-binding cassette (ABC) transporter complex, substrate-binding subunit-containing"/>
    <property type="evidence" value="ECO:0007669"/>
    <property type="project" value="TreeGrafter"/>
</dbReference>
<evidence type="ECO:0000256" key="3">
    <source>
        <dbReference type="ARBA" id="ARBA00022729"/>
    </source>
</evidence>
<dbReference type="Proteomes" id="UP000240542">
    <property type="component" value="Unassembled WGS sequence"/>
</dbReference>
<proteinExistence type="inferred from homology"/>
<evidence type="ECO:0000313" key="6">
    <source>
        <dbReference type="Proteomes" id="UP000240542"/>
    </source>
</evidence>
<comment type="caution">
    <text evidence="5">The sequence shown here is derived from an EMBL/GenBank/DDBJ whole genome shotgun (WGS) entry which is preliminary data.</text>
</comment>
<evidence type="ECO:0000256" key="1">
    <source>
        <dbReference type="ARBA" id="ARBA00008520"/>
    </source>
</evidence>
<gene>
    <name evidence="5" type="ORF">CLV63_101475</name>
</gene>
<organism evidence="5 6">
    <name type="scientific">Murinocardiopsis flavida</name>
    <dbReference type="NCBI Taxonomy" id="645275"/>
    <lineage>
        <taxon>Bacteria</taxon>
        <taxon>Bacillati</taxon>
        <taxon>Actinomycetota</taxon>
        <taxon>Actinomycetes</taxon>
        <taxon>Streptosporangiales</taxon>
        <taxon>Nocardiopsidaceae</taxon>
        <taxon>Murinocardiopsis</taxon>
    </lineage>
</organism>
<keyword evidence="2" id="KW-0813">Transport</keyword>
<dbReference type="InterPro" id="IPR006059">
    <property type="entry name" value="SBP"/>
</dbReference>
<dbReference type="GO" id="GO:1901982">
    <property type="term" value="F:maltose binding"/>
    <property type="evidence" value="ECO:0007669"/>
    <property type="project" value="TreeGrafter"/>
</dbReference>
<dbReference type="GO" id="GO:0015768">
    <property type="term" value="P:maltose transport"/>
    <property type="evidence" value="ECO:0007669"/>
    <property type="project" value="TreeGrafter"/>
</dbReference>
<dbReference type="SUPFAM" id="SSF53850">
    <property type="entry name" value="Periplasmic binding protein-like II"/>
    <property type="match status" value="1"/>
</dbReference>
<keyword evidence="3 4" id="KW-0732">Signal</keyword>
<protein>
    <submittedName>
        <fullName evidence="5">N,N'-diacetylchitobiose transport system substrate-binding protein</fullName>
    </submittedName>
</protein>
<dbReference type="GO" id="GO:0042956">
    <property type="term" value="P:maltodextrin transmembrane transport"/>
    <property type="evidence" value="ECO:0007669"/>
    <property type="project" value="TreeGrafter"/>
</dbReference>
<dbReference type="PROSITE" id="PS51257">
    <property type="entry name" value="PROKAR_LIPOPROTEIN"/>
    <property type="match status" value="1"/>
</dbReference>
<feature type="signal peptide" evidence="4">
    <location>
        <begin position="1"/>
        <end position="19"/>
    </location>
</feature>
<dbReference type="Pfam" id="PF01547">
    <property type="entry name" value="SBP_bac_1"/>
    <property type="match status" value="1"/>
</dbReference>
<dbReference type="PANTHER" id="PTHR30061:SF50">
    <property type="entry name" value="MALTOSE_MALTODEXTRIN-BINDING PERIPLASMIC PROTEIN"/>
    <property type="match status" value="1"/>
</dbReference>
<dbReference type="EMBL" id="PYGA01000001">
    <property type="protein sequence ID" value="PSL00996.1"/>
    <property type="molecule type" value="Genomic_DNA"/>
</dbReference>
<evidence type="ECO:0000256" key="4">
    <source>
        <dbReference type="SAM" id="SignalP"/>
    </source>
</evidence>
<evidence type="ECO:0000256" key="2">
    <source>
        <dbReference type="ARBA" id="ARBA00022448"/>
    </source>
</evidence>
<name>A0A2P8DUV2_9ACTN</name>
<accession>A0A2P8DUV2</accession>
<comment type="similarity">
    <text evidence="1">Belongs to the bacterial solute-binding protein 1 family.</text>
</comment>
<dbReference type="RefSeq" id="WP_106581155.1">
    <property type="nucleotide sequence ID" value="NZ_PYGA01000001.1"/>
</dbReference>
<evidence type="ECO:0000313" key="5">
    <source>
        <dbReference type="EMBL" id="PSL00996.1"/>
    </source>
</evidence>
<dbReference type="OrthoDB" id="9780991at2"/>
<dbReference type="PANTHER" id="PTHR30061">
    <property type="entry name" value="MALTOSE-BINDING PERIPLASMIC PROTEIN"/>
    <property type="match status" value="1"/>
</dbReference>